<dbReference type="AlphaFoldDB" id="A0A4V6T5I9"/>
<sequence>MQFKAILIFLSTISLTMAATLQERQCTGIFAACSPGSNECCFGLSCTNGSPLGESVAPLALSVALFYRTILVAQVSLARVLLGPVNKVRRSLGGATSTDKNGVP</sequence>
<accession>A0A4V6T5I9</accession>
<keyword evidence="1" id="KW-0732">Signal</keyword>
<name>A0A4V6T5I9_DENBC</name>
<feature type="chain" id="PRO_5021034676" description="Hydrophobin" evidence="1">
    <location>
        <begin position="19"/>
        <end position="104"/>
    </location>
</feature>
<organism evidence="2 3">
    <name type="scientific">Dendrothele bispora (strain CBS 962.96)</name>
    <dbReference type="NCBI Taxonomy" id="1314807"/>
    <lineage>
        <taxon>Eukaryota</taxon>
        <taxon>Fungi</taxon>
        <taxon>Dikarya</taxon>
        <taxon>Basidiomycota</taxon>
        <taxon>Agaricomycotina</taxon>
        <taxon>Agaricomycetes</taxon>
        <taxon>Agaricomycetidae</taxon>
        <taxon>Agaricales</taxon>
        <taxon>Agaricales incertae sedis</taxon>
        <taxon>Dendrothele</taxon>
    </lineage>
</organism>
<evidence type="ECO:0000313" key="3">
    <source>
        <dbReference type="Proteomes" id="UP000297245"/>
    </source>
</evidence>
<evidence type="ECO:0000313" key="2">
    <source>
        <dbReference type="EMBL" id="THU99805.1"/>
    </source>
</evidence>
<dbReference type="Proteomes" id="UP000297245">
    <property type="component" value="Unassembled WGS sequence"/>
</dbReference>
<dbReference type="EMBL" id="ML179113">
    <property type="protein sequence ID" value="THU99805.1"/>
    <property type="molecule type" value="Genomic_DNA"/>
</dbReference>
<feature type="signal peptide" evidence="1">
    <location>
        <begin position="1"/>
        <end position="18"/>
    </location>
</feature>
<protein>
    <recommendedName>
        <fullName evidence="4">Hydrophobin</fullName>
    </recommendedName>
</protein>
<reference evidence="2 3" key="1">
    <citation type="journal article" date="2019" name="Nat. Ecol. Evol.">
        <title>Megaphylogeny resolves global patterns of mushroom evolution.</title>
        <authorList>
            <person name="Varga T."/>
            <person name="Krizsan K."/>
            <person name="Foldi C."/>
            <person name="Dima B."/>
            <person name="Sanchez-Garcia M."/>
            <person name="Sanchez-Ramirez S."/>
            <person name="Szollosi G.J."/>
            <person name="Szarkandi J.G."/>
            <person name="Papp V."/>
            <person name="Albert L."/>
            <person name="Andreopoulos W."/>
            <person name="Angelini C."/>
            <person name="Antonin V."/>
            <person name="Barry K.W."/>
            <person name="Bougher N.L."/>
            <person name="Buchanan P."/>
            <person name="Buyck B."/>
            <person name="Bense V."/>
            <person name="Catcheside P."/>
            <person name="Chovatia M."/>
            <person name="Cooper J."/>
            <person name="Damon W."/>
            <person name="Desjardin D."/>
            <person name="Finy P."/>
            <person name="Geml J."/>
            <person name="Haridas S."/>
            <person name="Hughes K."/>
            <person name="Justo A."/>
            <person name="Karasinski D."/>
            <person name="Kautmanova I."/>
            <person name="Kiss B."/>
            <person name="Kocsube S."/>
            <person name="Kotiranta H."/>
            <person name="LaButti K.M."/>
            <person name="Lechner B.E."/>
            <person name="Liimatainen K."/>
            <person name="Lipzen A."/>
            <person name="Lukacs Z."/>
            <person name="Mihaltcheva S."/>
            <person name="Morgado L.N."/>
            <person name="Niskanen T."/>
            <person name="Noordeloos M.E."/>
            <person name="Ohm R.A."/>
            <person name="Ortiz-Santana B."/>
            <person name="Ovrebo C."/>
            <person name="Racz N."/>
            <person name="Riley R."/>
            <person name="Savchenko A."/>
            <person name="Shiryaev A."/>
            <person name="Soop K."/>
            <person name="Spirin V."/>
            <person name="Szebenyi C."/>
            <person name="Tomsovsky M."/>
            <person name="Tulloss R.E."/>
            <person name="Uehling J."/>
            <person name="Grigoriev I.V."/>
            <person name="Vagvolgyi C."/>
            <person name="Papp T."/>
            <person name="Martin F.M."/>
            <person name="Miettinen O."/>
            <person name="Hibbett D.S."/>
            <person name="Nagy L.G."/>
        </authorList>
    </citation>
    <scope>NUCLEOTIDE SEQUENCE [LARGE SCALE GENOMIC DNA]</scope>
    <source>
        <strain evidence="2 3">CBS 962.96</strain>
    </source>
</reference>
<evidence type="ECO:0000256" key="1">
    <source>
        <dbReference type="SAM" id="SignalP"/>
    </source>
</evidence>
<keyword evidence="3" id="KW-1185">Reference proteome</keyword>
<evidence type="ECO:0008006" key="4">
    <source>
        <dbReference type="Google" id="ProtNLM"/>
    </source>
</evidence>
<proteinExistence type="predicted"/>
<dbReference type="SUPFAM" id="SSF57059">
    <property type="entry name" value="omega toxin-like"/>
    <property type="match status" value="1"/>
</dbReference>
<gene>
    <name evidence="2" type="ORF">K435DRAFT_855296</name>
</gene>